<comment type="caution">
    <text evidence="2">The sequence shown here is derived from an EMBL/GenBank/DDBJ whole genome shotgun (WGS) entry which is preliminary data.</text>
</comment>
<name>A0A0G0U849_9BACT</name>
<gene>
    <name evidence="2" type="ORF">UU34_C0034G0002</name>
</gene>
<evidence type="ECO:0000256" key="1">
    <source>
        <dbReference type="SAM" id="Phobius"/>
    </source>
</evidence>
<reference evidence="2 3" key="1">
    <citation type="journal article" date="2015" name="Nature">
        <title>rRNA introns, odd ribosomes, and small enigmatic genomes across a large radiation of phyla.</title>
        <authorList>
            <person name="Brown C.T."/>
            <person name="Hug L.A."/>
            <person name="Thomas B.C."/>
            <person name="Sharon I."/>
            <person name="Castelle C.J."/>
            <person name="Singh A."/>
            <person name="Wilkins M.J."/>
            <person name="Williams K.H."/>
            <person name="Banfield J.F."/>
        </authorList>
    </citation>
    <scope>NUCLEOTIDE SEQUENCE [LARGE SCALE GENOMIC DNA]</scope>
</reference>
<evidence type="ECO:0000313" key="3">
    <source>
        <dbReference type="Proteomes" id="UP000034854"/>
    </source>
</evidence>
<keyword evidence="1" id="KW-1133">Transmembrane helix</keyword>
<sequence>MQHWLSVLSDLFVDLFVNLAAGWFVIVFIEPQVSGFTSQSVPPLILRLIAGILSLAIAKRFREEAKAT</sequence>
<feature type="transmembrane region" description="Helical" evidence="1">
    <location>
        <begin position="12"/>
        <end position="29"/>
    </location>
</feature>
<keyword evidence="1" id="KW-0472">Membrane</keyword>
<proteinExistence type="predicted"/>
<evidence type="ECO:0000313" key="2">
    <source>
        <dbReference type="EMBL" id="KKR85173.1"/>
    </source>
</evidence>
<feature type="transmembrane region" description="Helical" evidence="1">
    <location>
        <begin position="41"/>
        <end position="58"/>
    </location>
</feature>
<dbReference type="AlphaFoldDB" id="A0A0G0U849"/>
<dbReference type="Proteomes" id="UP000034854">
    <property type="component" value="Unassembled WGS sequence"/>
</dbReference>
<accession>A0A0G0U849</accession>
<organism evidence="2 3">
    <name type="scientific">Candidatus Curtissbacteria bacterium GW2011_GWA1_41_11</name>
    <dbReference type="NCBI Taxonomy" id="1618409"/>
    <lineage>
        <taxon>Bacteria</taxon>
        <taxon>Candidatus Curtissiibacteriota</taxon>
    </lineage>
</organism>
<keyword evidence="1" id="KW-0812">Transmembrane</keyword>
<protein>
    <submittedName>
        <fullName evidence="2">Uncharacterized protein</fullName>
    </submittedName>
</protein>
<dbReference type="EMBL" id="LCAG01000034">
    <property type="protein sequence ID" value="KKR85173.1"/>
    <property type="molecule type" value="Genomic_DNA"/>
</dbReference>